<name>A0A0E3BL57_LEPBO</name>
<gene>
    <name evidence="1" type="ORF">LBBP_02157</name>
</gene>
<dbReference type="AlphaFoldDB" id="A0A0E3BL57"/>
<reference evidence="1 2" key="1">
    <citation type="journal article" date="2015" name="PLoS Negl. Trop. Dis.">
        <title>Distribution of Plasmids in Distinct Leptospira Pathogenic Species.</title>
        <authorList>
            <person name="Wang Y."/>
            <person name="Zhuang X."/>
            <person name="Zhong Y."/>
            <person name="Zhang C."/>
            <person name="Zhang Y."/>
            <person name="Zeng L."/>
            <person name="Zhu Y."/>
            <person name="He P."/>
            <person name="Dong K."/>
            <person name="Pal U."/>
            <person name="Guo X."/>
            <person name="Qin J."/>
        </authorList>
    </citation>
    <scope>NUCLEOTIDE SEQUENCE [LARGE SCALE GENOMIC DNA]</scope>
    <source>
        <strain evidence="1 2">56604</strain>
    </source>
</reference>
<evidence type="ECO:0000313" key="1">
    <source>
        <dbReference type="EMBL" id="ALO26417.1"/>
    </source>
</evidence>
<evidence type="ECO:0000313" key="2">
    <source>
        <dbReference type="Proteomes" id="UP000058857"/>
    </source>
</evidence>
<dbReference type="Proteomes" id="UP000058857">
    <property type="component" value="Chromosome 1"/>
</dbReference>
<proteinExistence type="predicted"/>
<protein>
    <submittedName>
        <fullName evidence="1">Uncharacterized protein</fullName>
    </submittedName>
</protein>
<organism evidence="1">
    <name type="scientific">Leptospira borgpetersenii serovar Ballum</name>
    <dbReference type="NCBI Taxonomy" id="280505"/>
    <lineage>
        <taxon>Bacteria</taxon>
        <taxon>Pseudomonadati</taxon>
        <taxon>Spirochaetota</taxon>
        <taxon>Spirochaetia</taxon>
        <taxon>Leptospirales</taxon>
        <taxon>Leptospiraceae</taxon>
        <taxon>Leptospira</taxon>
    </lineage>
</organism>
<dbReference type="PATRIC" id="fig|280505.15.peg.2110"/>
<accession>A0A0E3BL57</accession>
<dbReference type="EMBL" id="CP012029">
    <property type="protein sequence ID" value="ALO26417.1"/>
    <property type="molecule type" value="Genomic_DNA"/>
</dbReference>
<sequence length="62" mass="7314">MEIVFQWKSILKQFVFNLNRISLGAIQIKNMCYSFLLDALQAEVRSFLMRIDVLVSNRKSFV</sequence>